<reference evidence="5" key="2">
    <citation type="submission" date="2020-09" db="EMBL/GenBank/DDBJ databases">
        <authorList>
            <person name="Sun Q."/>
            <person name="Zhou Y."/>
        </authorList>
    </citation>
    <scope>NUCLEOTIDE SEQUENCE</scope>
    <source>
        <strain evidence="5">CGMCC 4.7679</strain>
    </source>
</reference>
<dbReference type="InterPro" id="IPR033140">
    <property type="entry name" value="Lipase_GDXG_put_SER_AS"/>
</dbReference>
<dbReference type="InterPro" id="IPR050300">
    <property type="entry name" value="GDXG_lipolytic_enzyme"/>
</dbReference>
<dbReference type="GO" id="GO:0016787">
    <property type="term" value="F:hydrolase activity"/>
    <property type="evidence" value="ECO:0007669"/>
    <property type="project" value="UniProtKB-KW"/>
</dbReference>
<keyword evidence="2 5" id="KW-0378">Hydrolase</keyword>
<gene>
    <name evidence="5" type="ORF">GCM10017566_52070</name>
</gene>
<evidence type="ECO:0000313" key="5">
    <source>
        <dbReference type="EMBL" id="GHF71926.1"/>
    </source>
</evidence>
<accession>A0A8H9J3D1</accession>
<dbReference type="Proteomes" id="UP000658656">
    <property type="component" value="Unassembled WGS sequence"/>
</dbReference>
<keyword evidence="6" id="KW-1185">Reference proteome</keyword>
<protein>
    <submittedName>
        <fullName evidence="5">Acetylhydrolase</fullName>
    </submittedName>
</protein>
<proteinExistence type="inferred from homology"/>
<name>A0A8H9J3D1_9PSEU</name>
<evidence type="ECO:0000256" key="2">
    <source>
        <dbReference type="ARBA" id="ARBA00022801"/>
    </source>
</evidence>
<reference evidence="5" key="1">
    <citation type="journal article" date="2014" name="Int. J. Syst. Evol. Microbiol.">
        <title>Complete genome sequence of Corynebacterium casei LMG S-19264T (=DSM 44701T), isolated from a smear-ripened cheese.</title>
        <authorList>
            <consortium name="US DOE Joint Genome Institute (JGI-PGF)"/>
            <person name="Walter F."/>
            <person name="Albersmeier A."/>
            <person name="Kalinowski J."/>
            <person name="Ruckert C."/>
        </authorList>
    </citation>
    <scope>NUCLEOTIDE SEQUENCE</scope>
    <source>
        <strain evidence="5">CGMCC 4.7679</strain>
    </source>
</reference>
<dbReference type="AlphaFoldDB" id="A0A8H9J3D1"/>
<dbReference type="InterPro" id="IPR029058">
    <property type="entry name" value="AB_hydrolase_fold"/>
</dbReference>
<evidence type="ECO:0000313" key="6">
    <source>
        <dbReference type="Proteomes" id="UP000658656"/>
    </source>
</evidence>
<dbReference type="RefSeq" id="WP_221215328.1">
    <property type="nucleotide sequence ID" value="NZ_BNAV01000009.1"/>
</dbReference>
<dbReference type="InterPro" id="IPR013094">
    <property type="entry name" value="AB_hydrolase_3"/>
</dbReference>
<dbReference type="EMBL" id="BNAV01000009">
    <property type="protein sequence ID" value="GHF71926.1"/>
    <property type="molecule type" value="Genomic_DNA"/>
</dbReference>
<evidence type="ECO:0000256" key="1">
    <source>
        <dbReference type="ARBA" id="ARBA00010515"/>
    </source>
</evidence>
<comment type="similarity">
    <text evidence="1">Belongs to the 'GDXG' lipolytic enzyme family.</text>
</comment>
<evidence type="ECO:0000256" key="3">
    <source>
        <dbReference type="PROSITE-ProRule" id="PRU10038"/>
    </source>
</evidence>
<dbReference type="PROSITE" id="PS01174">
    <property type="entry name" value="LIPASE_GDXG_SER"/>
    <property type="match status" value="1"/>
</dbReference>
<evidence type="ECO:0000259" key="4">
    <source>
        <dbReference type="Pfam" id="PF07859"/>
    </source>
</evidence>
<organism evidence="5 6">
    <name type="scientific">Amycolatopsis bartoniae</name>
    <dbReference type="NCBI Taxonomy" id="941986"/>
    <lineage>
        <taxon>Bacteria</taxon>
        <taxon>Bacillati</taxon>
        <taxon>Actinomycetota</taxon>
        <taxon>Actinomycetes</taxon>
        <taxon>Pseudonocardiales</taxon>
        <taxon>Pseudonocardiaceae</taxon>
        <taxon>Amycolatopsis</taxon>
    </lineage>
</organism>
<comment type="caution">
    <text evidence="5">The sequence shown here is derived from an EMBL/GenBank/DDBJ whole genome shotgun (WGS) entry which is preliminary data.</text>
</comment>
<feature type="active site" evidence="3">
    <location>
        <position position="151"/>
    </location>
</feature>
<dbReference type="PANTHER" id="PTHR48081:SF8">
    <property type="entry name" value="ALPHA_BETA HYDROLASE FOLD-3 DOMAIN-CONTAINING PROTEIN-RELATED"/>
    <property type="match status" value="1"/>
</dbReference>
<dbReference type="Pfam" id="PF07859">
    <property type="entry name" value="Abhydrolase_3"/>
    <property type="match status" value="1"/>
</dbReference>
<dbReference type="Gene3D" id="3.40.50.1820">
    <property type="entry name" value="alpha/beta hydrolase"/>
    <property type="match status" value="1"/>
</dbReference>
<sequence length="304" mass="32508">MPRPDVRRLLDYVNAAGPTELDIEIVRKSQDAAVEQADLPMGDLATVRDLEMPGGIRARLFDPRESREPGPVVLWLHGGGFVWGGVESHQSLCAQAARELDLPVVLVEYRLAPEAKFPAAQDDAETAARWLAGNPAELGREVRSLVLAGDSAGGLLTIVTAMALRDRPAAVGVDAHLVIYPVADESREYPSEREFAEGYLLTAAQRRWFREQYQPVPDDVRASPLLGDLTGLPPAVVMTAELDPVRDHGRAYAAALVSAGVPTVFQEAKGIVHAFVLMRGAVPSARADVSAALAALRGVTGTAA</sequence>
<feature type="domain" description="Alpha/beta hydrolase fold-3" evidence="4">
    <location>
        <begin position="73"/>
        <end position="276"/>
    </location>
</feature>
<dbReference type="PANTHER" id="PTHR48081">
    <property type="entry name" value="AB HYDROLASE SUPERFAMILY PROTEIN C4A8.06C"/>
    <property type="match status" value="1"/>
</dbReference>
<dbReference type="SUPFAM" id="SSF53474">
    <property type="entry name" value="alpha/beta-Hydrolases"/>
    <property type="match status" value="1"/>
</dbReference>